<keyword evidence="1" id="KW-0812">Transmembrane</keyword>
<proteinExistence type="predicted"/>
<evidence type="ECO:0000313" key="2">
    <source>
        <dbReference type="EMBL" id="PIR74089.1"/>
    </source>
</evidence>
<dbReference type="Pfam" id="PF04392">
    <property type="entry name" value="ABC_sub_bind"/>
    <property type="match status" value="1"/>
</dbReference>
<reference evidence="3" key="1">
    <citation type="submission" date="2017-09" db="EMBL/GenBank/DDBJ databases">
        <title>Depth-based differentiation of microbial function through sediment-hosted aquifers and enrichment of novel symbionts in the deep terrestrial subsurface.</title>
        <authorList>
            <person name="Probst A.J."/>
            <person name="Ladd B."/>
            <person name="Jarett J.K."/>
            <person name="Geller-Mcgrath D.E."/>
            <person name="Sieber C.M.K."/>
            <person name="Emerson J.B."/>
            <person name="Anantharaman K."/>
            <person name="Thomas B.C."/>
            <person name="Malmstrom R."/>
            <person name="Stieglmeier M."/>
            <person name="Klingl A."/>
            <person name="Woyke T."/>
            <person name="Ryan C.M."/>
            <person name="Banfield J.F."/>
        </authorList>
    </citation>
    <scope>NUCLEOTIDE SEQUENCE [LARGE SCALE GENOMIC DNA]</scope>
</reference>
<gene>
    <name evidence="2" type="ORF">COU35_04595</name>
</gene>
<dbReference type="AlphaFoldDB" id="A0A2H0TPM6"/>
<dbReference type="InterPro" id="IPR007487">
    <property type="entry name" value="ABC_transpt-TYRBP-like"/>
</dbReference>
<dbReference type="PANTHER" id="PTHR35271:SF1">
    <property type="entry name" value="ABC TRANSPORTER, SUBSTRATE-BINDING LIPOPROTEIN"/>
    <property type="match status" value="1"/>
</dbReference>
<feature type="transmembrane region" description="Helical" evidence="1">
    <location>
        <begin position="252"/>
        <end position="281"/>
    </location>
</feature>
<dbReference type="Gene3D" id="3.40.50.2300">
    <property type="match status" value="2"/>
</dbReference>
<comment type="caution">
    <text evidence="2">The sequence shown here is derived from an EMBL/GenBank/DDBJ whole genome shotgun (WGS) entry which is preliminary data.</text>
</comment>
<dbReference type="Proteomes" id="UP000230154">
    <property type="component" value="Unassembled WGS sequence"/>
</dbReference>
<sequence length="632" mass="70568">MKKYLFLAASFFCFIPIWIFLIAPEITKLPADFSYSADLFSLDNFYDEDAQDFVGAQISKSEYGYAVTAIDGDTYTLNNSFSVTNLTDDFIFSVEREYGVNAKTGAHTAGYGDKDRQGYLFAPRGLSKGETFTYWHTNYDGPARMIFLKEESLFGLRVFRYESDYRNVRIDQSNELQYLPGVPEQRGVEVDPHVEVWVEPITGYLVKFADHSTAYYYDRASGDRVSPWNSFSNSYTDASVEKQVTNAKKRKALVILVHTVAPLSMAILGFVFLLIGIYFLYKQSPESADASVAPSHVESSQSGRTRHGNVFGVVALLIILGFVVFILVRIYSYKRPNGTDVVVGISFWDENKNDEESIRGFMDTLTRAGYKDGDTIHYVFRNAMGDPAEQERSIQAFIDQRVDIIYSLTTQGTLMAHGLTDNIPVVFSSVTYPVELGLISSLDHSQNNLVGVRDYVPLEDQFYLLETLFKNSSSTGKRFHTVGYIHGKNDPGVSLQLKELVELSKEKGFDVVDISAIQTAQLIENITVDGSGVDVFYLSCDTSFGREGKNFIIEWARQEMIPTIACNPDDVDAGALVGLGYDPFDVGTLAGDKAALILRGSHPSWLKTETAARVKKVFNWDTAHVLGISSDI</sequence>
<evidence type="ECO:0000256" key="1">
    <source>
        <dbReference type="SAM" id="Phobius"/>
    </source>
</evidence>
<keyword evidence="1" id="KW-1133">Transmembrane helix</keyword>
<feature type="transmembrane region" description="Helical" evidence="1">
    <location>
        <begin position="310"/>
        <end position="328"/>
    </location>
</feature>
<accession>A0A2H0TPM6</accession>
<feature type="transmembrane region" description="Helical" evidence="1">
    <location>
        <begin position="6"/>
        <end position="23"/>
    </location>
</feature>
<dbReference type="EMBL" id="PFCB01000030">
    <property type="protein sequence ID" value="PIR74089.1"/>
    <property type="molecule type" value="Genomic_DNA"/>
</dbReference>
<keyword evidence="1" id="KW-0472">Membrane</keyword>
<dbReference type="PANTHER" id="PTHR35271">
    <property type="entry name" value="ABC TRANSPORTER, SUBSTRATE-BINDING LIPOPROTEIN-RELATED"/>
    <property type="match status" value="1"/>
</dbReference>
<dbReference type="CDD" id="cd06325">
    <property type="entry name" value="PBP1_ABC_unchar_transporter"/>
    <property type="match status" value="1"/>
</dbReference>
<evidence type="ECO:0000313" key="3">
    <source>
        <dbReference type="Proteomes" id="UP000230154"/>
    </source>
</evidence>
<dbReference type="Pfam" id="PF11271">
    <property type="entry name" value="PorA"/>
    <property type="match status" value="1"/>
</dbReference>
<dbReference type="InterPro" id="IPR021424">
    <property type="entry name" value="PorA"/>
</dbReference>
<organism evidence="2 3">
    <name type="scientific">Candidatus Magasanikbacteria bacterium CG10_big_fil_rev_8_21_14_0_10_47_10</name>
    <dbReference type="NCBI Taxonomy" id="1974652"/>
    <lineage>
        <taxon>Bacteria</taxon>
        <taxon>Candidatus Magasanikiibacteriota</taxon>
    </lineage>
</organism>
<name>A0A2H0TPM6_9BACT</name>
<protein>
    <submittedName>
        <fullName evidence="2">Uncharacterized protein</fullName>
    </submittedName>
</protein>